<reference evidence="2" key="2">
    <citation type="submission" date="2021-01" db="EMBL/GenBank/DDBJ databases">
        <authorList>
            <person name="Schikora-Tamarit M.A."/>
        </authorList>
    </citation>
    <scope>NUCLEOTIDE SEQUENCE</scope>
    <source>
        <strain evidence="2">CBS2887</strain>
    </source>
</reference>
<gene>
    <name evidence="2" type="ORF">WICPIJ_004096</name>
</gene>
<evidence type="ECO:0000313" key="2">
    <source>
        <dbReference type="EMBL" id="KAH3684928.1"/>
    </source>
</evidence>
<accession>A0A9P8Q6B3</accession>
<organism evidence="2 3">
    <name type="scientific">Wickerhamomyces pijperi</name>
    <name type="common">Yeast</name>
    <name type="synonym">Pichia pijperi</name>
    <dbReference type="NCBI Taxonomy" id="599730"/>
    <lineage>
        <taxon>Eukaryota</taxon>
        <taxon>Fungi</taxon>
        <taxon>Dikarya</taxon>
        <taxon>Ascomycota</taxon>
        <taxon>Saccharomycotina</taxon>
        <taxon>Saccharomycetes</taxon>
        <taxon>Phaffomycetales</taxon>
        <taxon>Wickerhamomycetaceae</taxon>
        <taxon>Wickerhamomyces</taxon>
    </lineage>
</organism>
<dbReference type="AlphaFoldDB" id="A0A9P8Q6B3"/>
<keyword evidence="3" id="KW-1185">Reference proteome</keyword>
<dbReference type="Proteomes" id="UP000774326">
    <property type="component" value="Unassembled WGS sequence"/>
</dbReference>
<name>A0A9P8Q6B3_WICPI</name>
<evidence type="ECO:0000256" key="1">
    <source>
        <dbReference type="SAM" id="MobiDB-lite"/>
    </source>
</evidence>
<evidence type="ECO:0000313" key="3">
    <source>
        <dbReference type="Proteomes" id="UP000774326"/>
    </source>
</evidence>
<reference evidence="2" key="1">
    <citation type="journal article" date="2021" name="Open Biol.">
        <title>Shared evolutionary footprints suggest mitochondrial oxidative damage underlies multiple complex I losses in fungi.</title>
        <authorList>
            <person name="Schikora-Tamarit M.A."/>
            <person name="Marcet-Houben M."/>
            <person name="Nosek J."/>
            <person name="Gabaldon T."/>
        </authorList>
    </citation>
    <scope>NUCLEOTIDE SEQUENCE</scope>
    <source>
        <strain evidence="2">CBS2887</strain>
    </source>
</reference>
<proteinExistence type="predicted"/>
<sequence>MYDGDISRPPPTPEVLSDHSKSKGFATSSISSFLQMNDIGKKTVATSLNLSPECLATAWEAIPAVCLERVVEGVDSEPKYRVCIFLEYLTTDCIEETRAT</sequence>
<protein>
    <submittedName>
        <fullName evidence="2">Uncharacterized protein</fullName>
    </submittedName>
</protein>
<feature type="region of interest" description="Disordered" evidence="1">
    <location>
        <begin position="1"/>
        <end position="24"/>
    </location>
</feature>
<comment type="caution">
    <text evidence="2">The sequence shown here is derived from an EMBL/GenBank/DDBJ whole genome shotgun (WGS) entry which is preliminary data.</text>
</comment>
<dbReference type="EMBL" id="JAEUBG010002263">
    <property type="protein sequence ID" value="KAH3684928.1"/>
    <property type="molecule type" value="Genomic_DNA"/>
</dbReference>